<keyword evidence="8" id="KW-0234">DNA repair</keyword>
<evidence type="ECO:0000256" key="3">
    <source>
        <dbReference type="ARBA" id="ARBA00022722"/>
    </source>
</evidence>
<proteinExistence type="inferred from homology"/>
<comment type="caution">
    <text evidence="11">The sequence shown here is derived from an EMBL/GenBank/DDBJ whole genome shotgun (WGS) entry which is preliminary data.</text>
</comment>
<feature type="region of interest" description="Disordered" evidence="9">
    <location>
        <begin position="906"/>
        <end position="928"/>
    </location>
</feature>
<dbReference type="SMART" id="SM00990">
    <property type="entry name" value="VRR_NUC"/>
    <property type="match status" value="1"/>
</dbReference>
<dbReference type="GeneID" id="91992888"/>
<dbReference type="Pfam" id="PF21170">
    <property type="entry name" value="FAN1_TPR"/>
    <property type="match status" value="1"/>
</dbReference>
<keyword evidence="8" id="KW-0227">DNA damage</keyword>
<evidence type="ECO:0000256" key="5">
    <source>
        <dbReference type="ARBA" id="ARBA00022801"/>
    </source>
</evidence>
<keyword evidence="3 8" id="KW-0540">Nuclease</keyword>
<feature type="region of interest" description="Disordered" evidence="9">
    <location>
        <begin position="197"/>
        <end position="254"/>
    </location>
</feature>
<reference evidence="11" key="1">
    <citation type="submission" date="2015-01" db="EMBL/GenBank/DDBJ databases">
        <authorList>
            <consortium name="The Broad Institute Genomics Platform"/>
            <person name="Cuomo C."/>
            <person name="Litvintseva A."/>
            <person name="Chen Y."/>
            <person name="Heitman J."/>
            <person name="Sun S."/>
            <person name="Springer D."/>
            <person name="Dromer F."/>
            <person name="Young S."/>
            <person name="Zeng Q."/>
            <person name="Gargeya S."/>
            <person name="Abouelleil A."/>
            <person name="Alvarado L."/>
            <person name="Chapman S.B."/>
            <person name="Gainer-Dewar J."/>
            <person name="Goldberg J."/>
            <person name="Griggs A."/>
            <person name="Gujja S."/>
            <person name="Hansen M."/>
            <person name="Howarth C."/>
            <person name="Imamovic A."/>
            <person name="Larimer J."/>
            <person name="Murphy C."/>
            <person name="Naylor J."/>
            <person name="Pearson M."/>
            <person name="Priest M."/>
            <person name="Roberts A."/>
            <person name="Saif S."/>
            <person name="Shea T."/>
            <person name="Sykes S."/>
            <person name="Wortman J."/>
            <person name="Nusbaum C."/>
            <person name="Birren B."/>
        </authorList>
    </citation>
    <scope>NUCLEOTIDE SEQUENCE</scope>
    <source>
        <strain evidence="11">IND107</strain>
    </source>
</reference>
<keyword evidence="8" id="KW-0539">Nucleus</keyword>
<keyword evidence="7 8" id="KW-0464">Manganese</keyword>
<dbReference type="EMBL" id="ATAM02000012">
    <property type="protein sequence ID" value="KAL0241861.1"/>
    <property type="molecule type" value="Genomic_DNA"/>
</dbReference>
<evidence type="ECO:0000259" key="10">
    <source>
        <dbReference type="SMART" id="SM00990"/>
    </source>
</evidence>
<comment type="subcellular location">
    <subcellularLocation>
        <location evidence="8">Nucleus</location>
    </subcellularLocation>
</comment>
<feature type="domain" description="VRR-NUC" evidence="10">
    <location>
        <begin position="778"/>
        <end position="893"/>
    </location>
</feature>
<evidence type="ECO:0000256" key="2">
    <source>
        <dbReference type="ARBA" id="ARBA00005533"/>
    </source>
</evidence>
<dbReference type="PANTHER" id="PTHR15749">
    <property type="entry name" value="FANCONI-ASSOCIATED NUCLEASE 1"/>
    <property type="match status" value="1"/>
</dbReference>
<gene>
    <name evidence="11" type="ORF">I308_106033</name>
</gene>
<keyword evidence="5 8" id="KW-0378">Hydrolase</keyword>
<organism evidence="11 12">
    <name type="scientific">Cryptococcus tetragattii IND107</name>
    <dbReference type="NCBI Taxonomy" id="1296105"/>
    <lineage>
        <taxon>Eukaryota</taxon>
        <taxon>Fungi</taxon>
        <taxon>Dikarya</taxon>
        <taxon>Basidiomycota</taxon>
        <taxon>Agaricomycotina</taxon>
        <taxon>Tremellomycetes</taxon>
        <taxon>Tremellales</taxon>
        <taxon>Cryptococcaceae</taxon>
        <taxon>Cryptococcus</taxon>
        <taxon>Cryptococcus gattii species complex</taxon>
    </lineage>
</organism>
<feature type="region of interest" description="Disordered" evidence="9">
    <location>
        <begin position="133"/>
        <end position="164"/>
    </location>
</feature>
<evidence type="ECO:0000256" key="6">
    <source>
        <dbReference type="ARBA" id="ARBA00022842"/>
    </source>
</evidence>
<keyword evidence="12" id="KW-1185">Reference proteome</keyword>
<keyword evidence="6 8" id="KW-0460">Magnesium</keyword>
<sequence length="982" mass="109425">MGSSPPPPSFLVPTPRNEQQLSFRGSLDLNDKVSSEGGEGGVSMYVRLFEEMIRTVLDGESYLFTQREIWLLNYILDLPYEPRYLLTRLLLRRPSRVHTYTSLIASYSSEIGEEGIKMGMKTLARRLAVPKDIAGSDPDPLPATPIASSSRPGPLPLSAKAQGKRPANALWANKPWADSPSGLTESQERADPELTAALKESHWASKVGRVNVDSDDEDDGSPVGSKRSESVSTPVSTPTVSRQSSGIPTTPAIEFSLTPESPIPVSFLAEDEKSLSLDDLMTCMSLDQLRKVAKTRKLPVSSLSTRESTLNALRDMAKQQTVLGFVPMKGKGGATTAVQEKGKQTTLPFAPKPKQTSESLLTTQLLSSFGGSAIRLSSSLHSLISRVNLIFSRTPPIAPGAPSLMLPSILVTSNKIRYPDYGPPMRSMIWKDQDELLVWERAVGWEAIVTEALGETWDQARKNPNAVLTPGLTSGTGWVNRKEGAKIVRKIWEATWDVWKEMVDGDKGKEVDVSKEQGGLVGDRFQAGHILTRVVYKGAEALGILHEYDNECMVLRALLAQRRWRRGKRGAWYDRLALVLMNHYNSSPTEKEEKLREATQVCIDGLLDEATHLIYRPALSRRLTRLENKLNLPSDERHISYASLLTCETRELNAVRLPENRGVVRARSWSGSVAREDDSEGTGGKDKLVGKSLWMGKEGEVGVEQWVLEWWEKKGYKGYHSESSILTTLFTLLIWPVLFHPLPGAFETSYQTAPLDLGEDTFASSRRELLEGRLAEMSKTKRALELLREVDNQERPRGTWAVGVNWEYEKEDLEEILECLGGKALSGVCRMLAEEYRHRASGVPDLIVWNPETKDARFVEVKGPGDSLSETQKIWIDVLLSAGVQVEVCRVKAVSPTAAQLQSLEKKRKTSSALNTSPNSTDVKRLKRRSTTSTVSAYVKTDEGEYVKFDEVVELDEEDDGWERRDEMRFESGVERREGRLE</sequence>
<accession>A0ABR3BJ86</accession>
<evidence type="ECO:0000313" key="12">
    <source>
        <dbReference type="Proteomes" id="UP000054399"/>
    </source>
</evidence>
<dbReference type="PANTHER" id="PTHR15749:SF4">
    <property type="entry name" value="FANCONI-ASSOCIATED NUCLEASE 1"/>
    <property type="match status" value="1"/>
</dbReference>
<dbReference type="InterPro" id="IPR011856">
    <property type="entry name" value="tRNA_endonuc-like_dom_sf"/>
</dbReference>
<feature type="compositionally biased region" description="Polar residues" evidence="9">
    <location>
        <begin position="911"/>
        <end position="921"/>
    </location>
</feature>
<dbReference type="Pfam" id="PF08774">
    <property type="entry name" value="VRR_NUC"/>
    <property type="match status" value="1"/>
</dbReference>
<evidence type="ECO:0000256" key="9">
    <source>
        <dbReference type="SAM" id="MobiDB-lite"/>
    </source>
</evidence>
<dbReference type="CDD" id="cd22326">
    <property type="entry name" value="FAN1-like"/>
    <property type="match status" value="1"/>
</dbReference>
<comment type="cofactor">
    <cofactor evidence="8">
        <name>Mg(2+)</name>
        <dbReference type="ChEBI" id="CHEBI:18420"/>
    </cofactor>
    <cofactor evidence="8">
        <name>Mn(2+)</name>
        <dbReference type="ChEBI" id="CHEBI:29035"/>
    </cofactor>
</comment>
<comment type="catalytic activity">
    <reaction evidence="1 8">
        <text>Hydrolytically removes 5'-nucleotides successively from the 3'-hydroxy termini of 3'-hydroxy-terminated oligonucleotides.</text>
        <dbReference type="EC" id="3.1.4.1"/>
    </reaction>
</comment>
<evidence type="ECO:0000256" key="7">
    <source>
        <dbReference type="ARBA" id="ARBA00023211"/>
    </source>
</evidence>
<keyword evidence="4 8" id="KW-0479">Metal-binding</keyword>
<evidence type="ECO:0000313" key="11">
    <source>
        <dbReference type="EMBL" id="KAL0241861.1"/>
    </source>
</evidence>
<dbReference type="Gene3D" id="3.40.1350.10">
    <property type="match status" value="1"/>
</dbReference>
<dbReference type="InterPro" id="IPR049132">
    <property type="entry name" value="FAN1-like_euk"/>
</dbReference>
<comment type="similarity">
    <text evidence="2 8">Belongs to the FAN1 family.</text>
</comment>
<dbReference type="Proteomes" id="UP000054399">
    <property type="component" value="Unassembled WGS sequence"/>
</dbReference>
<comment type="function">
    <text evidence="8">Nuclease required for the repair of DNA interstrand cross-links (ICL). Acts as a 5'-3' exonuclease that anchors at a cut end of DNA and cleaves DNA successively at every third nucleotide, allowing to excise an ICL from one strand through flanking incisions.</text>
</comment>
<dbReference type="InterPro" id="IPR014883">
    <property type="entry name" value="VRR_NUC"/>
</dbReference>
<reference evidence="11" key="2">
    <citation type="submission" date="2024-01" db="EMBL/GenBank/DDBJ databases">
        <title>Comparative genomics of Cryptococcus and Kwoniella reveals pathogenesis evolution and contrasting modes of karyotype evolution via chromosome fusion or intercentromeric recombination.</title>
        <authorList>
            <person name="Coelho M.A."/>
            <person name="David-Palma M."/>
            <person name="Shea T."/>
            <person name="Bowers K."/>
            <person name="Mcginley-Smith S."/>
            <person name="Mohammad A.W."/>
            <person name="Gnirke A."/>
            <person name="Yurkov A.M."/>
            <person name="Nowrousian M."/>
            <person name="Sun S."/>
            <person name="Cuomo C.A."/>
            <person name="Heitman J."/>
        </authorList>
    </citation>
    <scope>NUCLEOTIDE SEQUENCE</scope>
    <source>
        <strain evidence="11">IND107</strain>
    </source>
</reference>
<dbReference type="EC" id="3.1.4.1" evidence="8"/>
<feature type="compositionally biased region" description="Low complexity" evidence="9">
    <location>
        <begin position="230"/>
        <end position="245"/>
    </location>
</feature>
<dbReference type="RefSeq" id="XP_066611243.1">
    <property type="nucleotide sequence ID" value="XM_066760482.1"/>
</dbReference>
<protein>
    <recommendedName>
        <fullName evidence="8">Fanconi-associated nuclease</fullName>
        <ecNumber evidence="8">3.1.4.1</ecNumber>
    </recommendedName>
</protein>
<evidence type="ECO:0000256" key="8">
    <source>
        <dbReference type="RuleBase" id="RU365033"/>
    </source>
</evidence>
<name>A0ABR3BJ86_9TREE</name>
<dbReference type="InterPro" id="IPR049126">
    <property type="entry name" value="FAN1-like_TPR"/>
</dbReference>
<evidence type="ECO:0000256" key="1">
    <source>
        <dbReference type="ARBA" id="ARBA00000983"/>
    </source>
</evidence>
<dbReference type="InterPro" id="IPR033315">
    <property type="entry name" value="Fan1-like"/>
</dbReference>
<evidence type="ECO:0000256" key="4">
    <source>
        <dbReference type="ARBA" id="ARBA00022723"/>
    </source>
</evidence>